<dbReference type="Proteomes" id="UP000481153">
    <property type="component" value="Unassembled WGS sequence"/>
</dbReference>
<feature type="compositionally biased region" description="Polar residues" evidence="1">
    <location>
        <begin position="894"/>
        <end position="913"/>
    </location>
</feature>
<dbReference type="VEuPathDB" id="FungiDB:AeMF1_012800"/>
<feature type="region of interest" description="Disordered" evidence="1">
    <location>
        <begin position="1140"/>
        <end position="1165"/>
    </location>
</feature>
<evidence type="ECO:0000313" key="2">
    <source>
        <dbReference type="EMBL" id="KAF0733203.1"/>
    </source>
</evidence>
<name>A0A6G0X017_9STRA</name>
<gene>
    <name evidence="2" type="ORF">Ae201684_010019</name>
</gene>
<accession>A0A6G0X017</accession>
<dbReference type="SUPFAM" id="SSF69322">
    <property type="entry name" value="Tricorn protease domain 2"/>
    <property type="match status" value="1"/>
</dbReference>
<feature type="region of interest" description="Disordered" evidence="1">
    <location>
        <begin position="894"/>
        <end position="921"/>
    </location>
</feature>
<feature type="compositionally biased region" description="Basic and acidic residues" evidence="1">
    <location>
        <begin position="962"/>
        <end position="975"/>
    </location>
</feature>
<organism evidence="2 3">
    <name type="scientific">Aphanomyces euteiches</name>
    <dbReference type="NCBI Taxonomy" id="100861"/>
    <lineage>
        <taxon>Eukaryota</taxon>
        <taxon>Sar</taxon>
        <taxon>Stramenopiles</taxon>
        <taxon>Oomycota</taxon>
        <taxon>Saprolegniomycetes</taxon>
        <taxon>Saprolegniales</taxon>
        <taxon>Verrucalvaceae</taxon>
        <taxon>Aphanomyces</taxon>
    </lineage>
</organism>
<reference evidence="2 3" key="1">
    <citation type="submission" date="2019-07" db="EMBL/GenBank/DDBJ databases">
        <title>Genomics analysis of Aphanomyces spp. identifies a new class of oomycete effector associated with host adaptation.</title>
        <authorList>
            <person name="Gaulin E."/>
        </authorList>
    </citation>
    <scope>NUCLEOTIDE SEQUENCE [LARGE SCALE GENOMIC DNA]</scope>
    <source>
        <strain evidence="2 3">ATCC 201684</strain>
    </source>
</reference>
<proteinExistence type="predicted"/>
<evidence type="ECO:0000313" key="3">
    <source>
        <dbReference type="Proteomes" id="UP000481153"/>
    </source>
</evidence>
<sequence length="1321" mass="146695">MDVTLEAAVDEPVLGAAYIHSLDQAVVICQSYIKRRRISTPGAEWAILTAPWSNEKQSAQVRWSESKDIAVLCNVEQTQCTIIDTTTLKSFQVELPDASSRMECVAVSKEASYIVCRSLHHLHTFIRLTGTWLPPMKTKHAQSSYTWHAITQSKVMGSMLLVGTVEPLTDVIRCTTEYIDLDSQRTVAVKTKAFLLPPSLKDIQVHFNAQLQALAIQTTSAVTVYQLHSQSIHIYDVPGVICAWNGRSLLLYSPRGMLQVIDARTGSTLHEFEFKIKEANPTHLSSTGPCLLIQTLDKLHVCKLSLPSQSPPELVLPKAKPSTTLCFVRQRHPISLPRLVKHFLRSDASASSRDLFTQYALLTKLCTAARREDLLLKLTALTMHGLHSAWPHPMRYLLHLLLRSVQPWMVSSLNTFGAILKESPQTIPTHLLPRFCGLIQSVRAPSLAPVPPWVPQLQVFYGGIFLAAELESWVPVLQAYDVQTLFQRVDAAHVRRDARDLRLLALVSIVMTMNLVHLTPFIPILPLSSSGLWNLSPLSLWHLLHHPQWTLSTAIQLGHISKTLPFLLALCLEFTTPFTDEFITAVCRQYPADYVDLVGRLRLSQVLHIYGVLPLLPIEPKAKRFDSPIQGRNDQSGLDHSRFYRMIQSVAIPPTSSSLEATASQFTVAALRQIKRIVEMTFPKASLLAGLSSMAPSLAQLELAYLMDPERRWYYADNASSQAEKPLENLFRLLAKVTWSCVVRDLAAASNGKESGVVSTREACWNIVRLYAASIFGKSAMDIRLAQLQSLHVQFTSSPEDAATAFAFLQSWPPQQTSKVVSKRTMALVAECKMKLGATWLDDKQVWFNSRSIVDWDPLFWAFCAALGFESEIVKSKRPIKAIDNRVELPTRLEAQNVSEKSAKMTTGTQSSEPKLGGLYLLNPRRTQSSTDLKKPNGGANVLKLLQMQKAQIVASSSSSSKSEKKSNPRAEALERPAAIKPLGYHSNDETSDRVRLKLLRQCSSMANVSLRTRDFMAELTNPQPPSSSREVLVRFGVAQTEEVLPATLSPSVTASVRETHSAATMTIPIPTMDSSVETDLQAVETTTQMTQADNVLSPPLPVVAPFPIYVDLHQRKTPFLHVAEVDMNETSARPSPVFLAPVQRPKDKPLPPTDDDIGASPDVAVDDPFRQTYDAILPEEVKDVTLQKRQSRHSVAGPSVASSKLVSMQSQMEVMRKQLERIESFADAIENEFTESHKLLEDMQARTRGMSGLVERNFSSRLHALEATHTGLQRAIDTTKSKMEVGPVSTGGSKLTTKAAADMQDAKTLLQQLEATLKHN</sequence>
<dbReference type="EMBL" id="VJMJ01000126">
    <property type="protein sequence ID" value="KAF0733203.1"/>
    <property type="molecule type" value="Genomic_DNA"/>
</dbReference>
<feature type="region of interest" description="Disordered" evidence="1">
    <location>
        <begin position="954"/>
        <end position="992"/>
    </location>
</feature>
<protein>
    <submittedName>
        <fullName evidence="2">Uncharacterized protein</fullName>
    </submittedName>
</protein>
<comment type="caution">
    <text evidence="2">The sequence shown here is derived from an EMBL/GenBank/DDBJ whole genome shotgun (WGS) entry which is preliminary data.</text>
</comment>
<keyword evidence="3" id="KW-1185">Reference proteome</keyword>
<evidence type="ECO:0000256" key="1">
    <source>
        <dbReference type="SAM" id="MobiDB-lite"/>
    </source>
</evidence>